<keyword evidence="4" id="KW-1185">Reference proteome</keyword>
<evidence type="ECO:0000313" key="3">
    <source>
        <dbReference type="Proteomes" id="UP000183417"/>
    </source>
</evidence>
<name>A0A1H3TX99_9BURK</name>
<dbReference type="EMBL" id="CP065748">
    <property type="protein sequence ID" value="QPS79913.1"/>
    <property type="molecule type" value="Genomic_DNA"/>
</dbReference>
<dbReference type="Pfam" id="PF12244">
    <property type="entry name" value="DUF3606"/>
    <property type="match status" value="1"/>
</dbReference>
<evidence type="ECO:0000313" key="2">
    <source>
        <dbReference type="EMBL" id="SDZ54688.1"/>
    </source>
</evidence>
<accession>A0A1H3TX99</accession>
<protein>
    <submittedName>
        <fullName evidence="1">DUF3606 domain-containing protein</fullName>
    </submittedName>
</protein>
<dbReference type="InterPro" id="IPR022037">
    <property type="entry name" value="DUF3606"/>
</dbReference>
<dbReference type="KEGG" id="dla:I6G47_23290"/>
<evidence type="ECO:0000313" key="1">
    <source>
        <dbReference type="EMBL" id="QPS79913.1"/>
    </source>
</evidence>
<dbReference type="GeneID" id="94692671"/>
<dbReference type="Proteomes" id="UP000183417">
    <property type="component" value="Unassembled WGS sequence"/>
</dbReference>
<dbReference type="AlphaFoldDB" id="A0A1H3TX99"/>
<organism evidence="2 3">
    <name type="scientific">Delftia lacustris</name>
    <dbReference type="NCBI Taxonomy" id="558537"/>
    <lineage>
        <taxon>Bacteria</taxon>
        <taxon>Pseudomonadati</taxon>
        <taxon>Pseudomonadota</taxon>
        <taxon>Betaproteobacteria</taxon>
        <taxon>Burkholderiales</taxon>
        <taxon>Comamonadaceae</taxon>
        <taxon>Delftia</taxon>
    </lineage>
</organism>
<reference evidence="1 4" key="2">
    <citation type="submission" date="2020-12" db="EMBL/GenBank/DDBJ databases">
        <title>FDA dAtabase for Regulatory Grade micrObial Sequences (FDA-ARGOS): Supporting development and validation of Infectious Disease Dx tests.</title>
        <authorList>
            <person name="Sproer C."/>
            <person name="Gronow S."/>
            <person name="Severitt S."/>
            <person name="Schroder I."/>
            <person name="Tallon L."/>
            <person name="Sadzewicz L."/>
            <person name="Zhao X."/>
            <person name="Boylan J."/>
            <person name="Ott S."/>
            <person name="Bowen H."/>
            <person name="Vavikolanu K."/>
            <person name="Mehta A."/>
            <person name="Aluvathingal J."/>
            <person name="Nadendla S."/>
            <person name="Lowell S."/>
            <person name="Myers T."/>
            <person name="Yan Y."/>
            <person name="Sichtig H."/>
        </authorList>
    </citation>
    <scope>NUCLEOTIDE SEQUENCE [LARGE SCALE GENOMIC DNA]</scope>
    <source>
        <strain evidence="1 4">FDAARGOS_890</strain>
    </source>
</reference>
<gene>
    <name evidence="1" type="ORF">I6G47_23290</name>
    <name evidence="2" type="ORF">SAMN05421547_13348</name>
</gene>
<sequence length="60" mass="6726">MPDDKSQSGGQDRKRISLSQEYEVRDWAKKFNVTPEQLEAAVRAVGNDAAAVEEHLKGIR</sequence>
<proteinExistence type="predicted"/>
<dbReference type="RefSeq" id="WP_016452108.1">
    <property type="nucleotide sequence ID" value="NZ_AP025556.1"/>
</dbReference>
<reference evidence="2 3" key="1">
    <citation type="submission" date="2016-10" db="EMBL/GenBank/DDBJ databases">
        <authorList>
            <person name="de Groot N.N."/>
        </authorList>
    </citation>
    <scope>NUCLEOTIDE SEQUENCE [LARGE SCALE GENOMIC DNA]</scope>
    <source>
        <strain evidence="2 3">LMG 24775</strain>
    </source>
</reference>
<dbReference type="Proteomes" id="UP000595064">
    <property type="component" value="Chromosome"/>
</dbReference>
<dbReference type="EMBL" id="FNPE01000033">
    <property type="protein sequence ID" value="SDZ54688.1"/>
    <property type="molecule type" value="Genomic_DNA"/>
</dbReference>
<evidence type="ECO:0000313" key="4">
    <source>
        <dbReference type="Proteomes" id="UP000595064"/>
    </source>
</evidence>